<dbReference type="GeneID" id="103206028"/>
<keyword evidence="2" id="KW-1185">Reference proteome</keyword>
<dbReference type="CTD" id="389376"/>
<feature type="chain" id="PRO_5034938798" evidence="1">
    <location>
        <begin position="20"/>
        <end position="78"/>
    </location>
</feature>
<dbReference type="PANTHER" id="PTHR38500:SF1">
    <property type="entry name" value="SURFACTANT-ASSOCIATED PROTEIN 2"/>
    <property type="match status" value="1"/>
</dbReference>
<reference evidence="3" key="1">
    <citation type="submission" date="2025-08" db="UniProtKB">
        <authorList>
            <consortium name="RefSeq"/>
        </authorList>
    </citation>
    <scope>IDENTIFICATION</scope>
</reference>
<dbReference type="OrthoDB" id="9539469at2759"/>
<evidence type="ECO:0000313" key="2">
    <source>
        <dbReference type="Proteomes" id="UP000694850"/>
    </source>
</evidence>
<accession>A0A8B7ANT1</accession>
<keyword evidence="1" id="KW-0732">Signal</keyword>
<dbReference type="PANTHER" id="PTHR38500">
    <property type="entry name" value="SURFACTANT-ASSOCIATED PROTEIN 2"/>
    <property type="match status" value="1"/>
</dbReference>
<dbReference type="InterPro" id="IPR028198">
    <property type="entry name" value="SFTA2"/>
</dbReference>
<name>A0A8B7ANT1_ORYAF</name>
<dbReference type="AlphaFoldDB" id="A0A8B7ANT1"/>
<gene>
    <name evidence="3" type="primary">SFTA2</name>
</gene>
<proteinExistence type="predicted"/>
<dbReference type="Pfam" id="PF15210">
    <property type="entry name" value="SFTA2"/>
    <property type="match status" value="1"/>
</dbReference>
<evidence type="ECO:0000256" key="1">
    <source>
        <dbReference type="SAM" id="SignalP"/>
    </source>
</evidence>
<protein>
    <submittedName>
        <fullName evidence="3">Surfactant-associated protein 2</fullName>
    </submittedName>
</protein>
<dbReference type="Proteomes" id="UP000694850">
    <property type="component" value="Unplaced"/>
</dbReference>
<organism evidence="2 3">
    <name type="scientific">Orycteropus afer afer</name>
    <dbReference type="NCBI Taxonomy" id="1230840"/>
    <lineage>
        <taxon>Eukaryota</taxon>
        <taxon>Metazoa</taxon>
        <taxon>Chordata</taxon>
        <taxon>Craniata</taxon>
        <taxon>Vertebrata</taxon>
        <taxon>Euteleostomi</taxon>
        <taxon>Mammalia</taxon>
        <taxon>Eutheria</taxon>
        <taxon>Afrotheria</taxon>
        <taxon>Tubulidentata</taxon>
        <taxon>Orycteropodidae</taxon>
        <taxon>Orycteropus</taxon>
    </lineage>
</organism>
<feature type="signal peptide" evidence="1">
    <location>
        <begin position="1"/>
        <end position="19"/>
    </location>
</feature>
<evidence type="ECO:0000313" key="3">
    <source>
        <dbReference type="RefSeq" id="XP_007949658.1"/>
    </source>
</evidence>
<sequence length="78" mass="8337">MGAALPLFLFLTIFSSSYGTGPSMTLQLRLKESLPGNSSSDSSFLGLLKKLCLLLHLPPGTNITLHHAGSPWHVTCNV</sequence>
<dbReference type="RefSeq" id="XP_007949658.1">
    <property type="nucleotide sequence ID" value="XM_007951467.1"/>
</dbReference>